<dbReference type="PROSITE" id="PS00061">
    <property type="entry name" value="ADH_SHORT"/>
    <property type="match status" value="1"/>
</dbReference>
<name>A0AAE1C5V5_9PEZI</name>
<dbReference type="InterPro" id="IPR036291">
    <property type="entry name" value="NAD(P)-bd_dom_sf"/>
</dbReference>
<protein>
    <submittedName>
        <fullName evidence="4">Uncharacterized protein</fullName>
    </submittedName>
</protein>
<keyword evidence="3" id="KW-0560">Oxidoreductase</keyword>
<dbReference type="Pfam" id="PF13561">
    <property type="entry name" value="adh_short_C2"/>
    <property type="match status" value="1"/>
</dbReference>
<dbReference type="PRINTS" id="PR00080">
    <property type="entry name" value="SDRFAMILY"/>
</dbReference>
<dbReference type="FunFam" id="3.40.50.720:FF:000084">
    <property type="entry name" value="Short-chain dehydrogenase reductase"/>
    <property type="match status" value="1"/>
</dbReference>
<comment type="caution">
    <text evidence="4">The sequence shown here is derived from an EMBL/GenBank/DDBJ whole genome shotgun (WGS) entry which is preliminary data.</text>
</comment>
<evidence type="ECO:0000256" key="3">
    <source>
        <dbReference type="ARBA" id="ARBA00023002"/>
    </source>
</evidence>
<gene>
    <name evidence="4" type="ORF">LTR78_000787</name>
</gene>
<proteinExistence type="inferred from homology"/>
<dbReference type="PANTHER" id="PTHR42760:SF133">
    <property type="entry name" value="3-OXOACYL-[ACYL-CARRIER-PROTEIN] REDUCTASE"/>
    <property type="match status" value="1"/>
</dbReference>
<dbReference type="InterPro" id="IPR020904">
    <property type="entry name" value="Sc_DH/Rdtase_CS"/>
</dbReference>
<evidence type="ECO:0000256" key="2">
    <source>
        <dbReference type="ARBA" id="ARBA00022857"/>
    </source>
</evidence>
<dbReference type="EMBL" id="JAUTXT010000002">
    <property type="protein sequence ID" value="KAK3679226.1"/>
    <property type="molecule type" value="Genomic_DNA"/>
</dbReference>
<dbReference type="Gene3D" id="3.40.50.720">
    <property type="entry name" value="NAD(P)-binding Rossmann-like Domain"/>
    <property type="match status" value="1"/>
</dbReference>
<comment type="similarity">
    <text evidence="1">Belongs to the short-chain dehydrogenases/reductases (SDR) family.</text>
</comment>
<dbReference type="Proteomes" id="UP001274830">
    <property type="component" value="Unassembled WGS sequence"/>
</dbReference>
<sequence length="298" mass="31982">MAALAYYRTNPSQTQINCFTNEQSLSMEMAANAGKNFIITGAGRGIGRGLSRLLLQKGHRVLLVDVNREELDHTAANLAQSHTRGKDFEAHLCDLRKPSDICAAASRASELFGGHLDVLVNNAANTSAVGKSHLSEISLEDWNASIEVNLTAPMLLSQSCLPLLQNSSSKQQGGSIINMSSTRAFMSEPDNEPYSATKAGLLGLTQSMAVSLAPQGVRVNAILPGWINVANECKSADSDGTAWEDGLTGEDHRWHLTGRVGRVDDILKAVEYLVEADFVSGAELVVDGGVTRKMVYPE</sequence>
<evidence type="ECO:0000313" key="5">
    <source>
        <dbReference type="Proteomes" id="UP001274830"/>
    </source>
</evidence>
<accession>A0AAE1C5V5</accession>
<dbReference type="GO" id="GO:0016616">
    <property type="term" value="F:oxidoreductase activity, acting on the CH-OH group of donors, NAD or NADP as acceptor"/>
    <property type="evidence" value="ECO:0007669"/>
    <property type="project" value="TreeGrafter"/>
</dbReference>
<dbReference type="AlphaFoldDB" id="A0AAE1C5V5"/>
<dbReference type="PANTHER" id="PTHR42760">
    <property type="entry name" value="SHORT-CHAIN DEHYDROGENASES/REDUCTASES FAMILY MEMBER"/>
    <property type="match status" value="1"/>
</dbReference>
<keyword evidence="5" id="KW-1185">Reference proteome</keyword>
<dbReference type="SUPFAM" id="SSF51735">
    <property type="entry name" value="NAD(P)-binding Rossmann-fold domains"/>
    <property type="match status" value="1"/>
</dbReference>
<evidence type="ECO:0000313" key="4">
    <source>
        <dbReference type="EMBL" id="KAK3679226.1"/>
    </source>
</evidence>
<reference evidence="4" key="1">
    <citation type="submission" date="2023-07" db="EMBL/GenBank/DDBJ databases">
        <title>Black Yeasts Isolated from many extreme environments.</title>
        <authorList>
            <person name="Coleine C."/>
            <person name="Stajich J.E."/>
            <person name="Selbmann L."/>
        </authorList>
    </citation>
    <scope>NUCLEOTIDE SEQUENCE</scope>
    <source>
        <strain evidence="4">CCFEE 5485</strain>
    </source>
</reference>
<dbReference type="PRINTS" id="PR00081">
    <property type="entry name" value="GDHRDH"/>
</dbReference>
<evidence type="ECO:0000256" key="1">
    <source>
        <dbReference type="ARBA" id="ARBA00006484"/>
    </source>
</evidence>
<dbReference type="CDD" id="cd05233">
    <property type="entry name" value="SDR_c"/>
    <property type="match status" value="1"/>
</dbReference>
<dbReference type="InterPro" id="IPR002347">
    <property type="entry name" value="SDR_fam"/>
</dbReference>
<keyword evidence="2" id="KW-0521">NADP</keyword>
<organism evidence="4 5">
    <name type="scientific">Recurvomyces mirabilis</name>
    <dbReference type="NCBI Taxonomy" id="574656"/>
    <lineage>
        <taxon>Eukaryota</taxon>
        <taxon>Fungi</taxon>
        <taxon>Dikarya</taxon>
        <taxon>Ascomycota</taxon>
        <taxon>Pezizomycotina</taxon>
        <taxon>Dothideomycetes</taxon>
        <taxon>Dothideomycetidae</taxon>
        <taxon>Mycosphaerellales</taxon>
        <taxon>Teratosphaeriaceae</taxon>
        <taxon>Recurvomyces</taxon>
    </lineage>
</organism>